<dbReference type="PANTHER" id="PTHR31932:SF2">
    <property type="entry name" value="TUBULIN POLYGLUTAMYLASE COMPLEX SUBUNIT 1"/>
    <property type="match status" value="1"/>
</dbReference>
<organism evidence="2 3">
    <name type="scientific">Clavelina lepadiformis</name>
    <name type="common">Light-bulb sea squirt</name>
    <name type="synonym">Ascidia lepadiformis</name>
    <dbReference type="NCBI Taxonomy" id="159417"/>
    <lineage>
        <taxon>Eukaryota</taxon>
        <taxon>Metazoa</taxon>
        <taxon>Chordata</taxon>
        <taxon>Tunicata</taxon>
        <taxon>Ascidiacea</taxon>
        <taxon>Aplousobranchia</taxon>
        <taxon>Clavelinidae</taxon>
        <taxon>Clavelina</taxon>
    </lineage>
</organism>
<proteinExistence type="predicted"/>
<dbReference type="Proteomes" id="UP001642483">
    <property type="component" value="Unassembled WGS sequence"/>
</dbReference>
<reference evidence="2 3" key="1">
    <citation type="submission" date="2024-02" db="EMBL/GenBank/DDBJ databases">
        <authorList>
            <person name="Daric V."/>
            <person name="Darras S."/>
        </authorList>
    </citation>
    <scope>NUCLEOTIDE SEQUENCE [LARGE SCALE GENOMIC DNA]</scope>
</reference>
<feature type="domain" description="Tubulin polyglutamylase complex subunit 1-like C-terminal" evidence="1">
    <location>
        <begin position="77"/>
        <end position="280"/>
    </location>
</feature>
<dbReference type="Pfam" id="PF24480">
    <property type="entry name" value="TPGS1_C"/>
    <property type="match status" value="1"/>
</dbReference>
<evidence type="ECO:0000259" key="1">
    <source>
        <dbReference type="Pfam" id="PF24480"/>
    </source>
</evidence>
<evidence type="ECO:0000313" key="3">
    <source>
        <dbReference type="Proteomes" id="UP001642483"/>
    </source>
</evidence>
<name>A0ABP0FLH8_CLALP</name>
<dbReference type="Gene3D" id="1.20.890.10">
    <property type="entry name" value="cAMP-dependent protein kinase regulatory subunit, dimerization-anchoring domain"/>
    <property type="match status" value="1"/>
</dbReference>
<dbReference type="InterPro" id="IPR057632">
    <property type="entry name" value="TPGS1_C"/>
</dbReference>
<gene>
    <name evidence="2" type="ORF">CVLEPA_LOCUS10775</name>
</gene>
<sequence length="282" mass="31922">MIYVVYLTALENFDMADKRKELLNSFDGEKKQVHMEYMQKSELLPQIRKALLKLIENKPSEPMLFLANYFDSVSSNDKTDKIANAMQVLQLTNHRQAVFQTNLMIAFDMVSVARSASSKKAVNKRPGLTGSVYEDLLKAIGTKIPKDIFDELFKQIGCRPNEMVPFDIFRYGVTVCYVCIDFINLCGDIFQTLCNKVSSDIADKYICDFVIDSFKNVITTTSGMQKCEQPAAVLEAGYMLCPDKLAIDLLNGKDDKCGKSTMSRHDFLCSMCQTFFSKIKSL</sequence>
<dbReference type="InterPro" id="IPR039235">
    <property type="entry name" value="TPGS1"/>
</dbReference>
<accession>A0ABP0FLH8</accession>
<evidence type="ECO:0000313" key="2">
    <source>
        <dbReference type="EMBL" id="CAK8680529.1"/>
    </source>
</evidence>
<comment type="caution">
    <text evidence="2">The sequence shown here is derived from an EMBL/GenBank/DDBJ whole genome shotgun (WGS) entry which is preliminary data.</text>
</comment>
<protein>
    <recommendedName>
        <fullName evidence="1">Tubulin polyglutamylase complex subunit 1-like C-terminal domain-containing protein</fullName>
    </recommendedName>
</protein>
<dbReference type="EMBL" id="CAWYQH010000068">
    <property type="protein sequence ID" value="CAK8680529.1"/>
    <property type="molecule type" value="Genomic_DNA"/>
</dbReference>
<keyword evidence="3" id="KW-1185">Reference proteome</keyword>
<dbReference type="PANTHER" id="PTHR31932">
    <property type="entry name" value="TUBULIN POLYGLUTAMYLASE COMPLEX SUBUNIT 1"/>
    <property type="match status" value="1"/>
</dbReference>